<dbReference type="Gene3D" id="1.20.120.1910">
    <property type="entry name" value="Cysteine-tRNA ligase, C-terminal anti-codon recognition domain"/>
    <property type="match status" value="1"/>
</dbReference>
<gene>
    <name evidence="17" type="ORF">METZ01_LOCUS144956</name>
</gene>
<keyword evidence="9" id="KW-0547">Nucleotide-binding</keyword>
<keyword evidence="10" id="KW-0862">Zinc</keyword>
<dbReference type="InterPro" id="IPR009080">
    <property type="entry name" value="tRNAsynth_Ia_anticodon-bd"/>
</dbReference>
<evidence type="ECO:0000256" key="15">
    <source>
        <dbReference type="ARBA" id="ARBA00047398"/>
    </source>
</evidence>
<dbReference type="CDD" id="cd00672">
    <property type="entry name" value="CysRS_core"/>
    <property type="match status" value="1"/>
</dbReference>
<comment type="catalytic activity">
    <reaction evidence="15">
        <text>tRNA(Cys) + L-cysteine + ATP = L-cysteinyl-tRNA(Cys) + AMP + diphosphate</text>
        <dbReference type="Rhea" id="RHEA:17773"/>
        <dbReference type="Rhea" id="RHEA-COMP:9661"/>
        <dbReference type="Rhea" id="RHEA-COMP:9679"/>
        <dbReference type="ChEBI" id="CHEBI:30616"/>
        <dbReference type="ChEBI" id="CHEBI:33019"/>
        <dbReference type="ChEBI" id="CHEBI:35235"/>
        <dbReference type="ChEBI" id="CHEBI:78442"/>
        <dbReference type="ChEBI" id="CHEBI:78517"/>
        <dbReference type="ChEBI" id="CHEBI:456215"/>
        <dbReference type="EC" id="6.1.1.16"/>
    </reaction>
</comment>
<keyword evidence="7" id="KW-0436">Ligase</keyword>
<dbReference type="GO" id="GO:0005524">
    <property type="term" value="F:ATP binding"/>
    <property type="evidence" value="ECO:0007669"/>
    <property type="project" value="UniProtKB-KW"/>
</dbReference>
<organism evidence="17">
    <name type="scientific">marine metagenome</name>
    <dbReference type="NCBI Taxonomy" id="408172"/>
    <lineage>
        <taxon>unclassified sequences</taxon>
        <taxon>metagenomes</taxon>
        <taxon>ecological metagenomes</taxon>
    </lineage>
</organism>
<dbReference type="GO" id="GO:0006423">
    <property type="term" value="P:cysteinyl-tRNA aminoacylation"/>
    <property type="evidence" value="ECO:0007669"/>
    <property type="project" value="InterPro"/>
</dbReference>
<evidence type="ECO:0000256" key="6">
    <source>
        <dbReference type="ARBA" id="ARBA00022490"/>
    </source>
</evidence>
<evidence type="ECO:0000256" key="13">
    <source>
        <dbReference type="ARBA" id="ARBA00023146"/>
    </source>
</evidence>
<evidence type="ECO:0000256" key="14">
    <source>
        <dbReference type="ARBA" id="ARBA00031499"/>
    </source>
</evidence>
<dbReference type="PANTHER" id="PTHR10890:SF3">
    <property type="entry name" value="CYSTEINE--TRNA LIGASE, CYTOPLASMIC"/>
    <property type="match status" value="1"/>
</dbReference>
<dbReference type="InterPro" id="IPR056411">
    <property type="entry name" value="CysS_C"/>
</dbReference>
<dbReference type="GO" id="GO:0046872">
    <property type="term" value="F:metal ion binding"/>
    <property type="evidence" value="ECO:0007669"/>
    <property type="project" value="UniProtKB-KW"/>
</dbReference>
<evidence type="ECO:0000256" key="1">
    <source>
        <dbReference type="ARBA" id="ARBA00001947"/>
    </source>
</evidence>
<evidence type="ECO:0000256" key="5">
    <source>
        <dbReference type="ARBA" id="ARBA00014738"/>
    </source>
</evidence>
<reference evidence="17" key="1">
    <citation type="submission" date="2018-05" db="EMBL/GenBank/DDBJ databases">
        <authorList>
            <person name="Lanie J.A."/>
            <person name="Ng W.-L."/>
            <person name="Kazmierczak K.M."/>
            <person name="Andrzejewski T.M."/>
            <person name="Davidsen T.M."/>
            <person name="Wayne K.J."/>
            <person name="Tettelin H."/>
            <person name="Glass J.I."/>
            <person name="Rusch D."/>
            <person name="Podicherti R."/>
            <person name="Tsui H.-C.T."/>
            <person name="Winkler M.E."/>
        </authorList>
    </citation>
    <scope>NUCLEOTIDE SEQUENCE</scope>
</reference>
<dbReference type="SUPFAM" id="SSF52374">
    <property type="entry name" value="Nucleotidylyl transferase"/>
    <property type="match status" value="1"/>
</dbReference>
<dbReference type="Pfam" id="PF09190">
    <property type="entry name" value="DALR_2"/>
    <property type="match status" value="1"/>
</dbReference>
<keyword evidence="11" id="KW-0067">ATP-binding</keyword>
<dbReference type="SMART" id="SM00840">
    <property type="entry name" value="DALR_2"/>
    <property type="match status" value="1"/>
</dbReference>
<evidence type="ECO:0000256" key="2">
    <source>
        <dbReference type="ARBA" id="ARBA00004496"/>
    </source>
</evidence>
<dbReference type="InterPro" id="IPR015273">
    <property type="entry name" value="Cys-tRNA-synt_Ia_DALR"/>
</dbReference>
<dbReference type="SUPFAM" id="SSF47323">
    <property type="entry name" value="Anticodon-binding domain of a subclass of class I aminoacyl-tRNA synthetases"/>
    <property type="match status" value="1"/>
</dbReference>
<keyword evidence="6" id="KW-0963">Cytoplasm</keyword>
<dbReference type="FunFam" id="3.40.50.620:FF:000068">
    <property type="entry name" value="Cysteine--tRNA ligase"/>
    <property type="match status" value="1"/>
</dbReference>
<dbReference type="PRINTS" id="PR00983">
    <property type="entry name" value="TRNASYNTHCYS"/>
</dbReference>
<evidence type="ECO:0000256" key="11">
    <source>
        <dbReference type="ARBA" id="ARBA00022840"/>
    </source>
</evidence>
<dbReference type="InterPro" id="IPR015803">
    <property type="entry name" value="Cys-tRNA-ligase"/>
</dbReference>
<dbReference type="InterPro" id="IPR014729">
    <property type="entry name" value="Rossmann-like_a/b/a_fold"/>
</dbReference>
<comment type="subcellular location">
    <subcellularLocation>
        <location evidence="2">Cytoplasm</location>
    </subcellularLocation>
</comment>
<dbReference type="InterPro" id="IPR024909">
    <property type="entry name" value="Cys-tRNA/MSH_ligase"/>
</dbReference>
<dbReference type="HAMAP" id="MF_00041">
    <property type="entry name" value="Cys_tRNA_synth"/>
    <property type="match status" value="1"/>
</dbReference>
<dbReference type="EC" id="6.1.1.16" evidence="4"/>
<evidence type="ECO:0000256" key="3">
    <source>
        <dbReference type="ARBA" id="ARBA00005594"/>
    </source>
</evidence>
<evidence type="ECO:0000256" key="10">
    <source>
        <dbReference type="ARBA" id="ARBA00022833"/>
    </source>
</evidence>
<keyword evidence="8" id="KW-0479">Metal-binding</keyword>
<comment type="similarity">
    <text evidence="3">Belongs to the class-I aminoacyl-tRNA synthetase family.</text>
</comment>
<name>A0A381ZT96_9ZZZZ</name>
<dbReference type="Pfam" id="PF01406">
    <property type="entry name" value="tRNA-synt_1e"/>
    <property type="match status" value="1"/>
</dbReference>
<evidence type="ECO:0000256" key="7">
    <source>
        <dbReference type="ARBA" id="ARBA00022598"/>
    </source>
</evidence>
<comment type="cofactor">
    <cofactor evidence="1">
        <name>Zn(2+)</name>
        <dbReference type="ChEBI" id="CHEBI:29105"/>
    </cofactor>
</comment>
<evidence type="ECO:0000256" key="8">
    <source>
        <dbReference type="ARBA" id="ARBA00022723"/>
    </source>
</evidence>
<proteinExistence type="inferred from homology"/>
<evidence type="ECO:0000256" key="9">
    <source>
        <dbReference type="ARBA" id="ARBA00022741"/>
    </source>
</evidence>
<dbReference type="PANTHER" id="PTHR10890">
    <property type="entry name" value="CYSTEINYL-TRNA SYNTHETASE"/>
    <property type="match status" value="1"/>
</dbReference>
<protein>
    <recommendedName>
        <fullName evidence="5">Cysteine--tRNA ligase</fullName>
        <ecNumber evidence="4">6.1.1.16</ecNumber>
    </recommendedName>
    <alternativeName>
        <fullName evidence="14">Cysteinyl-tRNA synthetase</fullName>
    </alternativeName>
</protein>
<dbReference type="GO" id="GO:0005829">
    <property type="term" value="C:cytosol"/>
    <property type="evidence" value="ECO:0007669"/>
    <property type="project" value="TreeGrafter"/>
</dbReference>
<dbReference type="EMBL" id="UINC01022456">
    <property type="protein sequence ID" value="SVA92102.1"/>
    <property type="molecule type" value="Genomic_DNA"/>
</dbReference>
<dbReference type="Gene3D" id="3.40.50.620">
    <property type="entry name" value="HUPs"/>
    <property type="match status" value="1"/>
</dbReference>
<dbReference type="InterPro" id="IPR032678">
    <property type="entry name" value="tRNA-synt_1_cat_dom"/>
</dbReference>
<feature type="domain" description="Cysteinyl-tRNA synthetase class Ia DALR" evidence="16">
    <location>
        <begin position="340"/>
        <end position="399"/>
    </location>
</feature>
<keyword evidence="13" id="KW-0030">Aminoacyl-tRNA synthetase</keyword>
<sequence length="464" mass="51772">MSLSLHNTLTRRKEAFIPADPDRVSVYVCGPTVYNRPHIGNARPAVIFDVLVRFLRIRYPVVYVRNITDIDDKINAAAEKAGVPIAEIAAENISAYHDDMHALGVLPPDIEPYATEHVPAMIAMILRLIESGHAYVADDHVLFRVRSYPDYGQLSRRDRRQLLDGARVETALYKEYPGDFVLWKPSTPKLPGWVSPWGRGRPGWHIECSVMANQHLGRMIDIHGGGNDLIFPHHENEIAQSTCAHGGDTFARYWMHNGFVNVQSKKMSKSLGNVVLVRELLEQGPGEAIRLALLGAHYRQPLDWSDEVLHESRRKLDRLYTCLRNVSSWDDGVQAMPTAEFIEALEDDLNTPKALAVLFDLARQVNRASDSEQGVSLAGQLRANAEIIGLLGTNPSDWFMAGDEGVPGADEIDVLLVQRAAARDNGDYSEADRIRAKLKELGIAIEDGPKGTSWRRIDQTEGHD</sequence>
<dbReference type="Pfam" id="PF23493">
    <property type="entry name" value="CysS_C"/>
    <property type="match status" value="1"/>
</dbReference>
<dbReference type="NCBIfam" id="TIGR00435">
    <property type="entry name" value="cysS"/>
    <property type="match status" value="1"/>
</dbReference>
<evidence type="ECO:0000313" key="17">
    <source>
        <dbReference type="EMBL" id="SVA92102.1"/>
    </source>
</evidence>
<evidence type="ECO:0000256" key="12">
    <source>
        <dbReference type="ARBA" id="ARBA00022917"/>
    </source>
</evidence>
<dbReference type="GO" id="GO:0004817">
    <property type="term" value="F:cysteine-tRNA ligase activity"/>
    <property type="evidence" value="ECO:0007669"/>
    <property type="project" value="UniProtKB-EC"/>
</dbReference>
<evidence type="ECO:0000259" key="16">
    <source>
        <dbReference type="SMART" id="SM00840"/>
    </source>
</evidence>
<accession>A0A381ZT96</accession>
<keyword evidence="12" id="KW-0648">Protein biosynthesis</keyword>
<dbReference type="CDD" id="cd07963">
    <property type="entry name" value="Anticodon_Ia_Cys"/>
    <property type="match status" value="1"/>
</dbReference>
<dbReference type="AlphaFoldDB" id="A0A381ZT96"/>
<evidence type="ECO:0000256" key="4">
    <source>
        <dbReference type="ARBA" id="ARBA00012832"/>
    </source>
</evidence>